<comment type="subunit">
    <text evidence="5">Interacts with translational regulator CsrA and flagellin(s).</text>
</comment>
<dbReference type="AlphaFoldDB" id="A0A1G9ZIF8"/>
<dbReference type="InterPro" id="IPR024046">
    <property type="entry name" value="Flagellar_assmbl_FliW_dom_sf"/>
</dbReference>
<keyword evidence="6" id="KW-0966">Cell projection</keyword>
<evidence type="ECO:0000256" key="4">
    <source>
        <dbReference type="ARBA" id="ARBA00023186"/>
    </source>
</evidence>
<dbReference type="Proteomes" id="UP000199182">
    <property type="component" value="Unassembled WGS sequence"/>
</dbReference>
<protein>
    <recommendedName>
        <fullName evidence="5">Flagellar assembly factor FliW</fullName>
    </recommendedName>
</protein>
<dbReference type="RefSeq" id="WP_092639702.1">
    <property type="nucleotide sequence ID" value="NZ_FNID01000013.1"/>
</dbReference>
<evidence type="ECO:0000313" key="6">
    <source>
        <dbReference type="EMBL" id="SDN20857.1"/>
    </source>
</evidence>
<comment type="similarity">
    <text evidence="5">Belongs to the FliW family.</text>
</comment>
<comment type="subcellular location">
    <subcellularLocation>
        <location evidence="5">Cytoplasm</location>
    </subcellularLocation>
</comment>
<proteinExistence type="inferred from homology"/>
<name>A0A1G9ZIF8_9FIRM</name>
<keyword evidence="6" id="KW-0282">Flagellum</keyword>
<comment type="function">
    <text evidence="5">Acts as an anti-CsrA protein, binds CsrA and prevents it from repressing translation of its target genes, one of which is flagellin. Binds to flagellin and participates in the assembly of the flagellum.</text>
</comment>
<organism evidence="6 7">
    <name type="scientific">Acetanaerobacterium elongatum</name>
    <dbReference type="NCBI Taxonomy" id="258515"/>
    <lineage>
        <taxon>Bacteria</taxon>
        <taxon>Bacillati</taxon>
        <taxon>Bacillota</taxon>
        <taxon>Clostridia</taxon>
        <taxon>Eubacteriales</taxon>
        <taxon>Oscillospiraceae</taxon>
        <taxon>Acetanaerobacterium</taxon>
    </lineage>
</organism>
<dbReference type="SUPFAM" id="SSF141457">
    <property type="entry name" value="BH3618-like"/>
    <property type="match status" value="1"/>
</dbReference>
<dbReference type="HAMAP" id="MF_01185">
    <property type="entry name" value="FliW"/>
    <property type="match status" value="1"/>
</dbReference>
<dbReference type="STRING" id="258515.SAMN05192585_11367"/>
<gene>
    <name evidence="5" type="primary">fliW</name>
    <name evidence="6" type="ORF">SAMN05192585_11367</name>
</gene>
<dbReference type="Pfam" id="PF02623">
    <property type="entry name" value="FliW"/>
    <property type="match status" value="1"/>
</dbReference>
<keyword evidence="3 5" id="KW-0810">Translation regulation</keyword>
<keyword evidence="1 5" id="KW-0963">Cytoplasm</keyword>
<evidence type="ECO:0000256" key="5">
    <source>
        <dbReference type="HAMAP-Rule" id="MF_01185"/>
    </source>
</evidence>
<sequence length="144" mass="16614">MLIKTRDFGELEINEKDIICFPKGIPAFENLTRYVLINYPHENIAPMWLQSVDDSSLCFIVFDPFLYVADYEPVISHSDRSELKCENTEDLRYLVIAVIPEDMTQTTINLKSPLVINIRNNLAIQAVLEADYLIRYPLFAEKGV</sequence>
<dbReference type="InterPro" id="IPR003775">
    <property type="entry name" value="Flagellar_assembly_factor_FliW"/>
</dbReference>
<keyword evidence="2 5" id="KW-1005">Bacterial flagellum biogenesis</keyword>
<dbReference type="Gene3D" id="2.30.290.10">
    <property type="entry name" value="BH3618-like"/>
    <property type="match status" value="1"/>
</dbReference>
<dbReference type="PANTHER" id="PTHR39190">
    <property type="entry name" value="FLAGELLAR ASSEMBLY FACTOR FLIW"/>
    <property type="match status" value="1"/>
</dbReference>
<dbReference type="EMBL" id="FNID01000013">
    <property type="protein sequence ID" value="SDN20857.1"/>
    <property type="molecule type" value="Genomic_DNA"/>
</dbReference>
<evidence type="ECO:0000313" key="7">
    <source>
        <dbReference type="Proteomes" id="UP000199182"/>
    </source>
</evidence>
<dbReference type="GO" id="GO:0005737">
    <property type="term" value="C:cytoplasm"/>
    <property type="evidence" value="ECO:0007669"/>
    <property type="project" value="UniProtKB-SubCell"/>
</dbReference>
<keyword evidence="4 5" id="KW-0143">Chaperone</keyword>
<dbReference type="PANTHER" id="PTHR39190:SF1">
    <property type="entry name" value="FLAGELLAR ASSEMBLY FACTOR FLIW"/>
    <property type="match status" value="1"/>
</dbReference>
<evidence type="ECO:0000256" key="2">
    <source>
        <dbReference type="ARBA" id="ARBA00022795"/>
    </source>
</evidence>
<keyword evidence="7" id="KW-1185">Reference proteome</keyword>
<accession>A0A1G9ZIF8</accession>
<dbReference type="GO" id="GO:0044780">
    <property type="term" value="P:bacterial-type flagellum assembly"/>
    <property type="evidence" value="ECO:0007669"/>
    <property type="project" value="UniProtKB-UniRule"/>
</dbReference>
<evidence type="ECO:0000256" key="3">
    <source>
        <dbReference type="ARBA" id="ARBA00022845"/>
    </source>
</evidence>
<keyword evidence="6" id="KW-0969">Cilium</keyword>
<reference evidence="6 7" key="1">
    <citation type="submission" date="2016-10" db="EMBL/GenBank/DDBJ databases">
        <authorList>
            <person name="de Groot N.N."/>
        </authorList>
    </citation>
    <scope>NUCLEOTIDE SEQUENCE [LARGE SCALE GENOMIC DNA]</scope>
    <source>
        <strain evidence="6 7">CGMCC 1.5012</strain>
    </source>
</reference>
<dbReference type="OrthoDB" id="9801235at2"/>
<evidence type="ECO:0000256" key="1">
    <source>
        <dbReference type="ARBA" id="ARBA00022490"/>
    </source>
</evidence>
<dbReference type="GO" id="GO:0006417">
    <property type="term" value="P:regulation of translation"/>
    <property type="evidence" value="ECO:0007669"/>
    <property type="project" value="UniProtKB-KW"/>
</dbReference>